<dbReference type="EMBL" id="AVPL01000017">
    <property type="protein sequence ID" value="KGN41495.1"/>
    <property type="molecule type" value="Genomic_DNA"/>
</dbReference>
<dbReference type="eggNOG" id="COG3403">
    <property type="taxonomic scope" value="Bacteria"/>
</dbReference>
<dbReference type="STRING" id="1385519.N801_07360"/>
<name>A0A0A0JVV2_9MICO</name>
<gene>
    <name evidence="1" type="ORF">N801_07360</name>
</gene>
<evidence type="ECO:0000313" key="2">
    <source>
        <dbReference type="Proteomes" id="UP000030013"/>
    </source>
</evidence>
<proteinExistence type="predicted"/>
<keyword evidence="2" id="KW-1185">Reference proteome</keyword>
<dbReference type="RefSeq" id="WP_035936284.1">
    <property type="nucleotide sequence ID" value="NZ_AVPL01000017.1"/>
</dbReference>
<protein>
    <submittedName>
        <fullName evidence="1">Uncharacterized protein</fullName>
    </submittedName>
</protein>
<comment type="caution">
    <text evidence="1">The sequence shown here is derived from an EMBL/GenBank/DDBJ whole genome shotgun (WGS) entry which is preliminary data.</text>
</comment>
<dbReference type="OrthoDB" id="283514at2"/>
<evidence type="ECO:0000313" key="1">
    <source>
        <dbReference type="EMBL" id="KGN41495.1"/>
    </source>
</evidence>
<dbReference type="AlphaFoldDB" id="A0A0A0JVV2"/>
<accession>A0A0A0JVV2</accession>
<reference evidence="1 2" key="1">
    <citation type="submission" date="2013-08" db="EMBL/GenBank/DDBJ databases">
        <title>The genome sequence of Knoellia aerolata.</title>
        <authorList>
            <person name="Zhu W."/>
            <person name="Wang G."/>
        </authorList>
    </citation>
    <scope>NUCLEOTIDE SEQUENCE [LARGE SCALE GENOMIC DNA]</scope>
    <source>
        <strain evidence="1 2">DSM 18566</strain>
    </source>
</reference>
<dbReference type="InterPro" id="IPR014988">
    <property type="entry name" value="Uncharacterised_YqcI/YcgG"/>
</dbReference>
<dbReference type="Proteomes" id="UP000030013">
    <property type="component" value="Unassembled WGS sequence"/>
</dbReference>
<dbReference type="Pfam" id="PF08892">
    <property type="entry name" value="YqcI_YcgG"/>
    <property type="match status" value="1"/>
</dbReference>
<organism evidence="1 2">
    <name type="scientific">Knoellia aerolata DSM 18566</name>
    <dbReference type="NCBI Taxonomy" id="1385519"/>
    <lineage>
        <taxon>Bacteria</taxon>
        <taxon>Bacillati</taxon>
        <taxon>Actinomycetota</taxon>
        <taxon>Actinomycetes</taxon>
        <taxon>Micrococcales</taxon>
        <taxon>Intrasporangiaceae</taxon>
        <taxon>Knoellia</taxon>
    </lineage>
</organism>
<sequence length="169" mass="18269">MTLTHTLSDPTVTDEDRGPLAEVRTWVRSAPEPFPGARVAVDGPDVRVVTTGRLGSPNSSFDVYGAVRELTAQNAVDGGSRSLLALLEGPLSVSERSLEDRLWHTLQHLSDFDDGPWDDTVVSALEAADHAFALAGDAWSVELLHPQSPEAARRAPWPVLVVRPLTTSR</sequence>